<evidence type="ECO:0000313" key="3">
    <source>
        <dbReference type="EMBL" id="BDS10669.1"/>
    </source>
</evidence>
<organism evidence="2 4">
    <name type="scientific">Aureispira anguillae</name>
    <dbReference type="NCBI Taxonomy" id="2864201"/>
    <lineage>
        <taxon>Bacteria</taxon>
        <taxon>Pseudomonadati</taxon>
        <taxon>Bacteroidota</taxon>
        <taxon>Saprospiria</taxon>
        <taxon>Saprospirales</taxon>
        <taxon>Saprospiraceae</taxon>
        <taxon>Aureispira</taxon>
    </lineage>
</organism>
<keyword evidence="1" id="KW-0812">Transmembrane</keyword>
<name>A0A915YCR8_9BACT</name>
<keyword evidence="1" id="KW-1133">Transmembrane helix</keyword>
<dbReference type="EMBL" id="AP026867">
    <property type="protein sequence ID" value="BDS10669.1"/>
    <property type="molecule type" value="Genomic_DNA"/>
</dbReference>
<keyword evidence="4" id="KW-1185">Reference proteome</keyword>
<dbReference type="KEGG" id="aup:AsAng_0013720"/>
<feature type="transmembrane region" description="Helical" evidence="1">
    <location>
        <begin position="78"/>
        <end position="100"/>
    </location>
</feature>
<feature type="transmembrane region" description="Helical" evidence="1">
    <location>
        <begin position="20"/>
        <end position="39"/>
    </location>
</feature>
<dbReference type="EMBL" id="AP026867">
    <property type="protein sequence ID" value="BDS10663.1"/>
    <property type="molecule type" value="Genomic_DNA"/>
</dbReference>
<evidence type="ECO:0000256" key="1">
    <source>
        <dbReference type="SAM" id="Phobius"/>
    </source>
</evidence>
<protein>
    <submittedName>
        <fullName evidence="2">Uncharacterized protein</fullName>
    </submittedName>
</protein>
<keyword evidence="1" id="KW-0472">Membrane</keyword>
<evidence type="ECO:0000313" key="4">
    <source>
        <dbReference type="Proteomes" id="UP001060919"/>
    </source>
</evidence>
<dbReference type="KEGG" id="aup:AsAng_0013780"/>
<evidence type="ECO:0000313" key="2">
    <source>
        <dbReference type="EMBL" id="BDS10663.1"/>
    </source>
</evidence>
<reference evidence="2" key="1">
    <citation type="submission" date="2022-09" db="EMBL/GenBank/DDBJ databases">
        <title>Aureispira anguillicida sp. nov., isolated from Leptocephalus of Japanese eel Anguilla japonica.</title>
        <authorList>
            <person name="Yuasa K."/>
            <person name="Mekata T."/>
            <person name="Ikunari K."/>
        </authorList>
    </citation>
    <scope>NUCLEOTIDE SEQUENCE</scope>
    <source>
        <strain evidence="2">EL160426</strain>
    </source>
</reference>
<dbReference type="RefSeq" id="WP_264791948.1">
    <property type="nucleotide sequence ID" value="NZ_AP026867.1"/>
</dbReference>
<dbReference type="AlphaFoldDB" id="A0A915YCR8"/>
<sequence>MEIENILDDNVSLKNSLSKLLLKILGVTAVLFVVITHYTKKEKLLIGSDDTYELIGIPFRFATKYNCDICPISSSFSIYYFLVDIAVFYIVVLLVAWLIYRMKGTRYSTSEANRLESRQ</sequence>
<proteinExistence type="predicted"/>
<accession>A0A915YCR8</accession>
<dbReference type="Proteomes" id="UP001060919">
    <property type="component" value="Chromosome"/>
</dbReference>
<gene>
    <name evidence="2" type="ORF">AsAng_0013720</name>
    <name evidence="3" type="ORF">AsAng_0013780</name>
</gene>